<dbReference type="InterPro" id="IPR029962">
    <property type="entry name" value="TBL"/>
</dbReference>
<comment type="similarity">
    <text evidence="2">Belongs to the PC-esterase family. TBL subfamily.</text>
</comment>
<evidence type="ECO:0000313" key="12">
    <source>
        <dbReference type="Proteomes" id="UP000436088"/>
    </source>
</evidence>
<keyword evidence="6 8" id="KW-0472">Membrane</keyword>
<protein>
    <submittedName>
        <fullName evidence="11">Protein trichome birefringence-like 16</fullName>
    </submittedName>
</protein>
<evidence type="ECO:0000259" key="10">
    <source>
        <dbReference type="Pfam" id="PF14416"/>
    </source>
</evidence>
<feature type="compositionally biased region" description="Polar residues" evidence="7">
    <location>
        <begin position="89"/>
        <end position="113"/>
    </location>
</feature>
<keyword evidence="5 8" id="KW-1133">Transmembrane helix</keyword>
<dbReference type="Pfam" id="PF13839">
    <property type="entry name" value="PC-Esterase"/>
    <property type="match status" value="1"/>
</dbReference>
<comment type="caution">
    <text evidence="11">The sequence shown here is derived from an EMBL/GenBank/DDBJ whole genome shotgun (WGS) entry which is preliminary data.</text>
</comment>
<feature type="domain" description="Trichome birefringence-like N-terminal" evidence="10">
    <location>
        <begin position="174"/>
        <end position="227"/>
    </location>
</feature>
<dbReference type="GO" id="GO:0005794">
    <property type="term" value="C:Golgi apparatus"/>
    <property type="evidence" value="ECO:0007669"/>
    <property type="project" value="TreeGrafter"/>
</dbReference>
<dbReference type="Pfam" id="PF14416">
    <property type="entry name" value="PMR5N"/>
    <property type="match status" value="1"/>
</dbReference>
<gene>
    <name evidence="11" type="ORF">F3Y22_tig00111584pilonHSYRG00137</name>
</gene>
<keyword evidence="4" id="KW-0735">Signal-anchor</keyword>
<feature type="compositionally biased region" description="Polar residues" evidence="7">
    <location>
        <begin position="52"/>
        <end position="69"/>
    </location>
</feature>
<keyword evidence="3 8" id="KW-0812">Transmembrane</keyword>
<evidence type="ECO:0000256" key="3">
    <source>
        <dbReference type="ARBA" id="ARBA00022692"/>
    </source>
</evidence>
<evidence type="ECO:0000256" key="2">
    <source>
        <dbReference type="ARBA" id="ARBA00007727"/>
    </source>
</evidence>
<name>A0A6A2XLU5_HIBSY</name>
<dbReference type="AlphaFoldDB" id="A0A6A2XLU5"/>
<keyword evidence="12" id="KW-1185">Reference proteome</keyword>
<evidence type="ECO:0000259" key="9">
    <source>
        <dbReference type="Pfam" id="PF13839"/>
    </source>
</evidence>
<dbReference type="GO" id="GO:0016020">
    <property type="term" value="C:membrane"/>
    <property type="evidence" value="ECO:0007669"/>
    <property type="project" value="UniProtKB-SubCell"/>
</dbReference>
<dbReference type="InterPro" id="IPR025846">
    <property type="entry name" value="TBL_N"/>
</dbReference>
<comment type="subcellular location">
    <subcellularLocation>
        <location evidence="1">Membrane</location>
        <topology evidence="1">Single-pass membrane protein</topology>
    </subcellularLocation>
</comment>
<dbReference type="EMBL" id="VEPZ02001376">
    <property type="protein sequence ID" value="KAE8676548.1"/>
    <property type="molecule type" value="Genomic_DNA"/>
</dbReference>
<evidence type="ECO:0000256" key="1">
    <source>
        <dbReference type="ARBA" id="ARBA00004167"/>
    </source>
</evidence>
<proteinExistence type="inferred from homology"/>
<sequence>MANEEVWLSLTLVASAEMKTRTTYSLGWKHIYMVLIVLILMAALVRIGRQGSSLSSTMPSSQDPFTESSQSEHDRLMESSPSREDQFIESPSSAEDQFTDPSPSAQDDVSMSENPEPEGTFEVNNSDAIMTEETKDEEPNFDLPLPIDPAMPSPSRKDDSDVENITYSSKSEPQECNYAKGKWVADSRRPLYSGFSCKRWLPSAWACRLTHRTDFSYEGYRWEPIDCPMPEFERFSFLSKMQDKTIAFIGDSLGRQQFHSLMCMATGGEDSPDVEDVGSEYGFLKRSRGIRPDGWAYRFPSTNTTILFYWSSTLCRLERINNSNPDSSLALHLDRVPSFLTKFLHRFHVLVLNTAQHWIKAKFIANGWIMHVNRKPIKEGILMDMTNVKNYTVHRIVKWLDSQLPLHPGLKAFFRTRSPRHLDKTGFCNNTIPLTRGSEVFQEVSSDKVVETAIKGTRVKILDITALSELRDEAHKSQYHIFSTSAYHDCLHWCLPGIPDTWNELLVAQL</sequence>
<evidence type="ECO:0000256" key="5">
    <source>
        <dbReference type="ARBA" id="ARBA00022989"/>
    </source>
</evidence>
<evidence type="ECO:0000256" key="4">
    <source>
        <dbReference type="ARBA" id="ARBA00022968"/>
    </source>
</evidence>
<dbReference type="Proteomes" id="UP000436088">
    <property type="component" value="Unassembled WGS sequence"/>
</dbReference>
<feature type="region of interest" description="Disordered" evidence="7">
    <location>
        <begin position="52"/>
        <end position="171"/>
    </location>
</feature>
<feature type="transmembrane region" description="Helical" evidence="8">
    <location>
        <begin position="30"/>
        <end position="48"/>
    </location>
</feature>
<dbReference type="PANTHER" id="PTHR32285:SF333">
    <property type="entry name" value="PROTEIN TRICHOME BIREFRINGENCE-LIKE 16"/>
    <property type="match status" value="1"/>
</dbReference>
<accession>A0A6A2XLU5</accession>
<organism evidence="11 12">
    <name type="scientific">Hibiscus syriacus</name>
    <name type="common">Rose of Sharon</name>
    <dbReference type="NCBI Taxonomy" id="106335"/>
    <lineage>
        <taxon>Eukaryota</taxon>
        <taxon>Viridiplantae</taxon>
        <taxon>Streptophyta</taxon>
        <taxon>Embryophyta</taxon>
        <taxon>Tracheophyta</taxon>
        <taxon>Spermatophyta</taxon>
        <taxon>Magnoliopsida</taxon>
        <taxon>eudicotyledons</taxon>
        <taxon>Gunneridae</taxon>
        <taxon>Pentapetalae</taxon>
        <taxon>rosids</taxon>
        <taxon>malvids</taxon>
        <taxon>Malvales</taxon>
        <taxon>Malvaceae</taxon>
        <taxon>Malvoideae</taxon>
        <taxon>Hibiscus</taxon>
    </lineage>
</organism>
<evidence type="ECO:0000256" key="6">
    <source>
        <dbReference type="ARBA" id="ARBA00023136"/>
    </source>
</evidence>
<dbReference type="GO" id="GO:0016413">
    <property type="term" value="F:O-acetyltransferase activity"/>
    <property type="evidence" value="ECO:0007669"/>
    <property type="project" value="InterPro"/>
</dbReference>
<evidence type="ECO:0000256" key="7">
    <source>
        <dbReference type="SAM" id="MobiDB-lite"/>
    </source>
</evidence>
<feature type="compositionally biased region" description="Basic and acidic residues" evidence="7">
    <location>
        <begin position="70"/>
        <end position="86"/>
    </location>
</feature>
<evidence type="ECO:0000256" key="8">
    <source>
        <dbReference type="SAM" id="Phobius"/>
    </source>
</evidence>
<evidence type="ECO:0000313" key="11">
    <source>
        <dbReference type="EMBL" id="KAE8676548.1"/>
    </source>
</evidence>
<feature type="domain" description="Trichome birefringence-like C-terminal" evidence="9">
    <location>
        <begin position="229"/>
        <end position="508"/>
    </location>
</feature>
<reference evidence="11" key="1">
    <citation type="submission" date="2019-09" db="EMBL/GenBank/DDBJ databases">
        <title>Draft genome information of white flower Hibiscus syriacus.</title>
        <authorList>
            <person name="Kim Y.-M."/>
        </authorList>
    </citation>
    <scope>NUCLEOTIDE SEQUENCE [LARGE SCALE GENOMIC DNA]</scope>
    <source>
        <strain evidence="11">YM2019G1</strain>
    </source>
</reference>
<dbReference type="InterPro" id="IPR026057">
    <property type="entry name" value="TBL_C"/>
</dbReference>
<dbReference type="PANTHER" id="PTHR32285">
    <property type="entry name" value="PROTEIN TRICHOME BIREFRINGENCE-LIKE 9-RELATED"/>
    <property type="match status" value="1"/>
</dbReference>